<protein>
    <recommendedName>
        <fullName evidence="3">BTB domain-containing protein</fullName>
    </recommendedName>
</protein>
<sequence>MIYSIEKQKRRFIANIGNLFDHPYFHRPNTRTIPDAPFWDLQIRTSSGCSFAHSAVLLNEGTGCGDFFRKHIVSPSTEEEKMYGMRVVHLGNEDPDMVENILEFSYKFDYAPTMATLSDLISGGEFKAPQKREDVDDFLPKQVAIYQLAEKQNMTGLAELALAKFIHLALSQLGNSPGLFTAIEKIWRIWPGGFSMIKSVASDILYLNPDNCLDQEFGAENLTKDLQMEISADISKWPRSKYWGEIVALIEIMKIKLEE</sequence>
<dbReference type="CDD" id="cd18186">
    <property type="entry name" value="BTB_POZ_ZBTB_KLHL-like"/>
    <property type="match status" value="1"/>
</dbReference>
<dbReference type="InterPro" id="IPR011333">
    <property type="entry name" value="SKP1/BTB/POZ_sf"/>
</dbReference>
<keyword evidence="2" id="KW-1185">Reference proteome</keyword>
<evidence type="ECO:0000313" key="2">
    <source>
        <dbReference type="Proteomes" id="UP001201980"/>
    </source>
</evidence>
<organism evidence="1 2">
    <name type="scientific">Zalerion maritima</name>
    <dbReference type="NCBI Taxonomy" id="339359"/>
    <lineage>
        <taxon>Eukaryota</taxon>
        <taxon>Fungi</taxon>
        <taxon>Dikarya</taxon>
        <taxon>Ascomycota</taxon>
        <taxon>Pezizomycotina</taxon>
        <taxon>Sordariomycetes</taxon>
        <taxon>Lulworthiomycetidae</taxon>
        <taxon>Lulworthiales</taxon>
        <taxon>Lulworthiaceae</taxon>
        <taxon>Zalerion</taxon>
    </lineage>
</organism>
<gene>
    <name evidence="1" type="ORF">MKZ38_009563</name>
</gene>
<reference evidence="1" key="1">
    <citation type="submission" date="2022-07" db="EMBL/GenBank/DDBJ databases">
        <title>Draft genome sequence of Zalerion maritima ATCC 34329, a (micro)plastics degrading marine fungus.</title>
        <authorList>
            <person name="Paco A."/>
            <person name="Goncalves M.F.M."/>
            <person name="Rocha-Santos T.A.P."/>
            <person name="Alves A."/>
        </authorList>
    </citation>
    <scope>NUCLEOTIDE SEQUENCE</scope>
    <source>
        <strain evidence="1">ATCC 34329</strain>
    </source>
</reference>
<dbReference type="Gene3D" id="3.30.710.10">
    <property type="entry name" value="Potassium Channel Kv1.1, Chain A"/>
    <property type="match status" value="1"/>
</dbReference>
<evidence type="ECO:0008006" key="3">
    <source>
        <dbReference type="Google" id="ProtNLM"/>
    </source>
</evidence>
<accession>A0AAD5WSX7</accession>
<dbReference type="Proteomes" id="UP001201980">
    <property type="component" value="Unassembled WGS sequence"/>
</dbReference>
<comment type="caution">
    <text evidence="1">The sequence shown here is derived from an EMBL/GenBank/DDBJ whole genome shotgun (WGS) entry which is preliminary data.</text>
</comment>
<name>A0AAD5WSX7_9PEZI</name>
<proteinExistence type="predicted"/>
<dbReference type="EMBL" id="JAKWBI020000076">
    <property type="protein sequence ID" value="KAJ2903620.1"/>
    <property type="molecule type" value="Genomic_DNA"/>
</dbReference>
<dbReference type="AlphaFoldDB" id="A0AAD5WSX7"/>
<evidence type="ECO:0000313" key="1">
    <source>
        <dbReference type="EMBL" id="KAJ2903620.1"/>
    </source>
</evidence>